<dbReference type="RefSeq" id="WP_067024872.1">
    <property type="nucleotide sequence ID" value="NZ_CP038256.1"/>
</dbReference>
<comment type="caution">
    <text evidence="3">The sequence shown here is derived from an EMBL/GenBank/DDBJ whole genome shotgun (WGS) entry which is preliminary data.</text>
</comment>
<evidence type="ECO:0000313" key="4">
    <source>
        <dbReference type="Proteomes" id="UP000093355"/>
    </source>
</evidence>
<keyword evidence="2" id="KW-1133">Transmembrane helix</keyword>
<keyword evidence="2" id="KW-0812">Transmembrane</keyword>
<dbReference type="Proteomes" id="UP000093355">
    <property type="component" value="Unassembled WGS sequence"/>
</dbReference>
<sequence length="402" mass="40714">MSDQDDKTVPTAPDEANAAETPAPRDAEASPEGRPSALADALGEDPDASVSDVTAPAQTAAPIGDEPVAEPAADARAASSETQAADPSAVPAAPAAEPAASEPAPAEPAPAEPTPAEPADAPAAKPEPDYAALAAELDELEARHGAVGGAEPAAPAEPSGAATGTAAAAGAAAAGSSPWFERADETQTFRATEPEAAPAVTASEPVVAPAAAPAPAPQPVFVEAPEPPTKRGNRGAVGLIGLVAAIVFALLTFAVRIGFGALEGDVSFDNIADASIEIATSWTFWIPVVAFFLAFWLIGALINNGRWVAWVLLGFFVGLVAYAGHVFAPVLAGPFWWLTQSEGIALIEENLLTPFSIAAFIIGREVTIWFGGWAAKRGARMNALNAEAQAEYDKTLEAGPAA</sequence>
<feature type="compositionally biased region" description="Low complexity" evidence="1">
    <location>
        <begin position="117"/>
        <end position="135"/>
    </location>
</feature>
<feature type="compositionally biased region" description="Pro residues" evidence="1">
    <location>
        <begin position="105"/>
        <end position="116"/>
    </location>
</feature>
<evidence type="ECO:0000256" key="2">
    <source>
        <dbReference type="SAM" id="Phobius"/>
    </source>
</evidence>
<dbReference type="AlphaFoldDB" id="A0A1B9NDN9"/>
<accession>A0A1B9NDN9</accession>
<evidence type="ECO:0000313" key="3">
    <source>
        <dbReference type="EMBL" id="OCG74708.1"/>
    </source>
</evidence>
<feature type="region of interest" description="Disordered" evidence="1">
    <location>
        <begin position="1"/>
        <end position="181"/>
    </location>
</feature>
<feature type="transmembrane region" description="Helical" evidence="2">
    <location>
        <begin position="236"/>
        <end position="262"/>
    </location>
</feature>
<keyword evidence="2" id="KW-0472">Membrane</keyword>
<reference evidence="3 4" key="1">
    <citation type="submission" date="2016-05" db="EMBL/GenBank/DDBJ databases">
        <authorList>
            <person name="Lavstsen T."/>
            <person name="Jespersen J.S."/>
        </authorList>
    </citation>
    <scope>NUCLEOTIDE SEQUENCE [LARGE SCALE GENOMIC DNA]</scope>
    <source>
        <strain evidence="3 4">YLB-01</strain>
    </source>
</reference>
<feature type="compositionally biased region" description="Low complexity" evidence="1">
    <location>
        <begin position="69"/>
        <end position="104"/>
    </location>
</feature>
<feature type="transmembrane region" description="Helical" evidence="2">
    <location>
        <begin position="282"/>
        <end position="302"/>
    </location>
</feature>
<keyword evidence="4" id="KW-1185">Reference proteome</keyword>
<organism evidence="3 4">
    <name type="scientific">Microbacterium sediminis</name>
    <dbReference type="NCBI Taxonomy" id="904291"/>
    <lineage>
        <taxon>Bacteria</taxon>
        <taxon>Bacillati</taxon>
        <taxon>Actinomycetota</taxon>
        <taxon>Actinomycetes</taxon>
        <taxon>Micrococcales</taxon>
        <taxon>Microbacteriaceae</taxon>
        <taxon>Microbacterium</taxon>
    </lineage>
</organism>
<feature type="compositionally biased region" description="Low complexity" evidence="1">
    <location>
        <begin position="149"/>
        <end position="178"/>
    </location>
</feature>
<name>A0A1B9NDN9_9MICO</name>
<feature type="transmembrane region" description="Helical" evidence="2">
    <location>
        <begin position="309"/>
        <end position="331"/>
    </location>
</feature>
<dbReference type="EMBL" id="LXMD01000021">
    <property type="protein sequence ID" value="OCG74708.1"/>
    <property type="molecule type" value="Genomic_DNA"/>
</dbReference>
<protein>
    <submittedName>
        <fullName evidence="3">Uncharacterized protein</fullName>
    </submittedName>
</protein>
<evidence type="ECO:0000256" key="1">
    <source>
        <dbReference type="SAM" id="MobiDB-lite"/>
    </source>
</evidence>
<feature type="transmembrane region" description="Helical" evidence="2">
    <location>
        <begin position="351"/>
        <end position="375"/>
    </location>
</feature>
<dbReference type="OrthoDB" id="5109074at2"/>
<gene>
    <name evidence="3" type="ORF">A7J15_04030</name>
</gene>
<dbReference type="STRING" id="904291.A7J15_04030"/>
<proteinExistence type="predicted"/>